<feature type="compositionally biased region" description="Basic and acidic residues" evidence="1">
    <location>
        <begin position="353"/>
        <end position="369"/>
    </location>
</feature>
<name>A0A6J4QZM7_9ACTN</name>
<feature type="non-terminal residue" evidence="2">
    <location>
        <position position="369"/>
    </location>
</feature>
<feature type="non-terminal residue" evidence="2">
    <location>
        <position position="1"/>
    </location>
</feature>
<dbReference type="EC" id="1.1.1.284" evidence="2"/>
<dbReference type="GO" id="GO:0051903">
    <property type="term" value="F:S-(hydroxymethyl)glutathione dehydrogenase [NAD(P)+] activity"/>
    <property type="evidence" value="ECO:0007669"/>
    <property type="project" value="UniProtKB-EC"/>
</dbReference>
<gene>
    <name evidence="2" type="ORF">AVDCRST_MAG25-459</name>
</gene>
<organism evidence="2">
    <name type="scientific">uncultured Rubrobacteraceae bacterium</name>
    <dbReference type="NCBI Taxonomy" id="349277"/>
    <lineage>
        <taxon>Bacteria</taxon>
        <taxon>Bacillati</taxon>
        <taxon>Actinomycetota</taxon>
        <taxon>Rubrobacteria</taxon>
        <taxon>Rubrobacterales</taxon>
        <taxon>Rubrobacteraceae</taxon>
        <taxon>environmental samples</taxon>
    </lineage>
</organism>
<feature type="compositionally biased region" description="Basic and acidic residues" evidence="1">
    <location>
        <begin position="225"/>
        <end position="241"/>
    </location>
</feature>
<feature type="compositionally biased region" description="Basic and acidic residues" evidence="1">
    <location>
        <begin position="28"/>
        <end position="50"/>
    </location>
</feature>
<feature type="compositionally biased region" description="Basic and acidic residues" evidence="1">
    <location>
        <begin position="151"/>
        <end position="179"/>
    </location>
</feature>
<feature type="compositionally biased region" description="Basic residues" evidence="1">
    <location>
        <begin position="242"/>
        <end position="271"/>
    </location>
</feature>
<accession>A0A6J4QZM7</accession>
<sequence length="369" mass="42066">GHQGGGSVRGGRAPQGRDGAARGAEGWRGARGDEVHWRVPHGRVHEERVGPRGALPVRPRPRGRGGRGRGRIRRDERGGRGPCDPAVHPRVPRVQKLPEPQDEPLHGDPLDAGAGPHARRHEQAFFRRRPALSLHGHLDLREPRGAAGDSGRQDPRGRPVREGLLHRVRGHDGDRGRDLHRGRRAGRERRRLRARGHRPERRAGREARGGRQDHRRRPQPGAQGHGREVRHDPLREPERGRGRSRPLPRRPDRRRRGLHLRVHRQRQRHAPGARMLPQGLGRLRYHRRRGGRTGDLHAPVPARDRQGLEGLGLRRRARAHRRPEDRGLVHAGQDRDRPPHHPHDGPRRHKRGLRPDAQGRVHPQRRELL</sequence>
<dbReference type="EMBL" id="CADCVI010000035">
    <property type="protein sequence ID" value="CAA9458300.1"/>
    <property type="molecule type" value="Genomic_DNA"/>
</dbReference>
<keyword evidence="2" id="KW-0560">Oxidoreductase</keyword>
<feature type="compositionally biased region" description="Basic and acidic residues" evidence="1">
    <location>
        <begin position="201"/>
        <end position="212"/>
    </location>
</feature>
<proteinExistence type="predicted"/>
<dbReference type="AlphaFoldDB" id="A0A6J4QZM7"/>
<reference evidence="2" key="1">
    <citation type="submission" date="2020-02" db="EMBL/GenBank/DDBJ databases">
        <authorList>
            <person name="Meier V. D."/>
        </authorList>
    </citation>
    <scope>NUCLEOTIDE SEQUENCE</scope>
    <source>
        <strain evidence="2">AVDCRST_MAG25</strain>
    </source>
</reference>
<evidence type="ECO:0000313" key="2">
    <source>
        <dbReference type="EMBL" id="CAA9458300.1"/>
    </source>
</evidence>
<feature type="compositionally biased region" description="Low complexity" evidence="1">
    <location>
        <begin position="10"/>
        <end position="24"/>
    </location>
</feature>
<feature type="compositionally biased region" description="Basic residues" evidence="1">
    <location>
        <begin position="59"/>
        <end position="72"/>
    </location>
</feature>
<protein>
    <submittedName>
        <fullName evidence="2">S-(Hydroxymethyl)glutathione dehydrogenase</fullName>
        <ecNumber evidence="2">1.1.1.284</ecNumber>
    </submittedName>
</protein>
<feature type="region of interest" description="Disordered" evidence="1">
    <location>
        <begin position="1"/>
        <end position="369"/>
    </location>
</feature>
<feature type="compositionally biased region" description="Basic residues" evidence="1">
    <location>
        <begin position="180"/>
        <end position="200"/>
    </location>
</feature>
<feature type="compositionally biased region" description="Basic and acidic residues" evidence="1">
    <location>
        <begin position="322"/>
        <end position="345"/>
    </location>
</feature>
<evidence type="ECO:0000256" key="1">
    <source>
        <dbReference type="SAM" id="MobiDB-lite"/>
    </source>
</evidence>